<gene>
    <name evidence="1" type="ORF">GOODEAATRI_008225</name>
</gene>
<dbReference type="PANTHER" id="PTHR36649">
    <property type="entry name" value="UBIQUITIN-LIKE DOMAIN-CONTAINING PROTEIN"/>
    <property type="match status" value="1"/>
</dbReference>
<comment type="caution">
    <text evidence="1">The sequence shown here is derived from an EMBL/GenBank/DDBJ whole genome shotgun (WGS) entry which is preliminary data.</text>
</comment>
<evidence type="ECO:0000313" key="1">
    <source>
        <dbReference type="EMBL" id="MEQ2167850.1"/>
    </source>
</evidence>
<dbReference type="SUPFAM" id="SSF56399">
    <property type="entry name" value="ADP-ribosylation"/>
    <property type="match status" value="1"/>
</dbReference>
<protein>
    <submittedName>
        <fullName evidence="1">Uncharacterized protein</fullName>
    </submittedName>
</protein>
<accession>A0ABV0N982</accession>
<evidence type="ECO:0000313" key="2">
    <source>
        <dbReference type="Proteomes" id="UP001476798"/>
    </source>
</evidence>
<dbReference type="EMBL" id="JAHRIO010030418">
    <property type="protein sequence ID" value="MEQ2167850.1"/>
    <property type="molecule type" value="Genomic_DNA"/>
</dbReference>
<name>A0ABV0N982_9TELE</name>
<keyword evidence="2" id="KW-1185">Reference proteome</keyword>
<dbReference type="Gene3D" id="3.90.175.10">
    <property type="entry name" value="Diphtheria Toxin, domain 1"/>
    <property type="match status" value="1"/>
</dbReference>
<reference evidence="1 2" key="1">
    <citation type="submission" date="2021-06" db="EMBL/GenBank/DDBJ databases">
        <authorList>
            <person name="Palmer J.M."/>
        </authorList>
    </citation>
    <scope>NUCLEOTIDE SEQUENCE [LARGE SCALE GENOMIC DNA]</scope>
    <source>
        <strain evidence="1 2">GA_2019</strain>
        <tissue evidence="1">Muscle</tissue>
    </source>
</reference>
<dbReference type="PANTHER" id="PTHR36649:SF28">
    <property type="entry name" value="UBIQUITIN-LIKE DOMAIN-CONTAINING PROTEIN"/>
    <property type="match status" value="1"/>
</dbReference>
<dbReference type="Proteomes" id="UP001476798">
    <property type="component" value="Unassembled WGS sequence"/>
</dbReference>
<organism evidence="1 2">
    <name type="scientific">Goodea atripinnis</name>
    <dbReference type="NCBI Taxonomy" id="208336"/>
    <lineage>
        <taxon>Eukaryota</taxon>
        <taxon>Metazoa</taxon>
        <taxon>Chordata</taxon>
        <taxon>Craniata</taxon>
        <taxon>Vertebrata</taxon>
        <taxon>Euteleostomi</taxon>
        <taxon>Actinopterygii</taxon>
        <taxon>Neopterygii</taxon>
        <taxon>Teleostei</taxon>
        <taxon>Neoteleostei</taxon>
        <taxon>Acanthomorphata</taxon>
        <taxon>Ovalentaria</taxon>
        <taxon>Atherinomorphae</taxon>
        <taxon>Cyprinodontiformes</taxon>
        <taxon>Goodeidae</taxon>
        <taxon>Goodea</taxon>
    </lineage>
</organism>
<proteinExistence type="predicted"/>
<sequence>MHLDPHLRFEALSALLGKKIIPIDEKNSCKNSPALSVDDFFIQLILTKQSSYAEEFFVNEKEFFDRLYDFDFTNLPDSAACMRGNEPYVRPKGWYRMALKVRGKYPDGDAWLGTNGWRSHSVPGEWPVSYHGTSLEGAKGIIRSHYKAGNGQTYGRGIYSAPNLHDAEIYSKTFTSTITGKTYKVIMQNRINPGSRQINGNYWLIPVPEGTSAEEEKRITESSIRPYGILIKEI</sequence>